<name>A0A8J2K335_9HEXA</name>
<keyword evidence="1" id="KW-0479">Metal-binding</keyword>
<reference evidence="3" key="1">
    <citation type="submission" date="2021-06" db="EMBL/GenBank/DDBJ databases">
        <authorList>
            <person name="Hodson N. C."/>
            <person name="Mongue J. A."/>
            <person name="Jaron S. K."/>
        </authorList>
    </citation>
    <scope>NUCLEOTIDE SEQUENCE</scope>
</reference>
<dbReference type="GO" id="GO:0008270">
    <property type="term" value="F:zinc ion binding"/>
    <property type="evidence" value="ECO:0007669"/>
    <property type="project" value="UniProtKB-KW"/>
</dbReference>
<accession>A0A8J2K335</accession>
<comment type="caution">
    <text evidence="3">The sequence shown here is derived from an EMBL/GenBank/DDBJ whole genome shotgun (WGS) entry which is preliminary data.</text>
</comment>
<sequence length="227" mass="26324">MTIRNLQHLFEIQEEHALELDRVVDTINHYRGLRFPKEDTNQPGPSTVQSLPVIKDSPELKSNMKLAPIRPEYVMSIKHPNNEARCERCNFPTPVLSFLVSHMKNHQGESPPYIRFPKDSLYFCQPKSENGQPIYTTTIRVPVECVGFFMGPNGTKKESLKGSLKDFQVDLWQFNMLLFEWKSKFLREVIPRPYPEDCPFGYGSRCDCSSSEVMFTVPDNSSYYVYL</sequence>
<dbReference type="Proteomes" id="UP000708208">
    <property type="component" value="Unassembled WGS sequence"/>
</dbReference>
<gene>
    <name evidence="3" type="ORF">AFUS01_LOCUS8119</name>
</gene>
<dbReference type="PROSITE" id="PS50157">
    <property type="entry name" value="ZINC_FINGER_C2H2_2"/>
    <property type="match status" value="1"/>
</dbReference>
<evidence type="ECO:0000313" key="3">
    <source>
        <dbReference type="EMBL" id="CAG7718748.1"/>
    </source>
</evidence>
<evidence type="ECO:0000313" key="4">
    <source>
        <dbReference type="Proteomes" id="UP000708208"/>
    </source>
</evidence>
<organism evidence="3 4">
    <name type="scientific">Allacma fusca</name>
    <dbReference type="NCBI Taxonomy" id="39272"/>
    <lineage>
        <taxon>Eukaryota</taxon>
        <taxon>Metazoa</taxon>
        <taxon>Ecdysozoa</taxon>
        <taxon>Arthropoda</taxon>
        <taxon>Hexapoda</taxon>
        <taxon>Collembola</taxon>
        <taxon>Symphypleona</taxon>
        <taxon>Sminthuridae</taxon>
        <taxon>Allacma</taxon>
    </lineage>
</organism>
<evidence type="ECO:0000256" key="1">
    <source>
        <dbReference type="PROSITE-ProRule" id="PRU00042"/>
    </source>
</evidence>
<evidence type="ECO:0000259" key="2">
    <source>
        <dbReference type="PROSITE" id="PS50157"/>
    </source>
</evidence>
<protein>
    <recommendedName>
        <fullName evidence="2">C2H2-type domain-containing protein</fullName>
    </recommendedName>
</protein>
<dbReference type="InterPro" id="IPR013087">
    <property type="entry name" value="Znf_C2H2_type"/>
</dbReference>
<proteinExistence type="predicted"/>
<keyword evidence="4" id="KW-1185">Reference proteome</keyword>
<feature type="domain" description="C2H2-type" evidence="2">
    <location>
        <begin position="84"/>
        <end position="111"/>
    </location>
</feature>
<keyword evidence="1" id="KW-0862">Zinc</keyword>
<keyword evidence="1" id="KW-0863">Zinc-finger</keyword>
<dbReference type="AlphaFoldDB" id="A0A8J2K335"/>
<dbReference type="EMBL" id="CAJVCH010055733">
    <property type="protein sequence ID" value="CAG7718748.1"/>
    <property type="molecule type" value="Genomic_DNA"/>
</dbReference>